<dbReference type="InterPro" id="IPR000914">
    <property type="entry name" value="SBP_5_dom"/>
</dbReference>
<dbReference type="Pfam" id="PF00496">
    <property type="entry name" value="SBP_bac_5"/>
    <property type="match status" value="1"/>
</dbReference>
<dbReference type="RefSeq" id="WP_342078413.1">
    <property type="nucleotide sequence ID" value="NZ_CP151767.2"/>
</dbReference>
<dbReference type="GO" id="GO:0043190">
    <property type="term" value="C:ATP-binding cassette (ABC) transporter complex"/>
    <property type="evidence" value="ECO:0007669"/>
    <property type="project" value="InterPro"/>
</dbReference>
<dbReference type="Proteomes" id="UP001470809">
    <property type="component" value="Chromosome"/>
</dbReference>
<dbReference type="CDD" id="cd08497">
    <property type="entry name" value="MbnE-like"/>
    <property type="match status" value="1"/>
</dbReference>
<dbReference type="GO" id="GO:1904680">
    <property type="term" value="F:peptide transmembrane transporter activity"/>
    <property type="evidence" value="ECO:0007669"/>
    <property type="project" value="TreeGrafter"/>
</dbReference>
<keyword evidence="7" id="KW-1185">Reference proteome</keyword>
<dbReference type="Gene3D" id="3.10.105.10">
    <property type="entry name" value="Dipeptide-binding Protein, Domain 3"/>
    <property type="match status" value="1"/>
</dbReference>
<sequence length="638" mass="72183">MHHRPLSKAAAITKDRQQTRLKHWVLGSVFGVGAVFAAEPLWADSHQTIIESHGFNEYGELKYGPDFPHLDYVNPDAPLGGQISVSTTGTFDSMNPFATLSGTPGALASTIYERIMAATSDEVGSIYCVLCRTLEYPEDRSWVIFNLRDDVTFSDGTPFTAHDIVHTHKLFREQGTPSFRAGITELVTGYEALDDLTVKFTFNEDSPFRSRISQMGSALAMSKAWFEETGARLDEPGLEVSPGTGEYVIGKVDPGRQIIYERNPDYWGQDVPINVGRGNYDSIRIEYFADSSAAFEAFKAGEFTFRQETSSLNWATSYDFPAIENDWVTKDVLDDGTLAAATGFVFNLGREKLQDRRVRLALGLMYNFNWTNTNLQYGLFEQRESFWENDRLKATGLPEGLELDMLETVRDMLPEEIFTEPAYLPHESGERPLDRGNLRRALALMEEAGYVTGDDGLLRNADGQTLDVEFLETRQSFDRVLTPYIDNLERLGVNVTYNRVDASQYQARVQAKDYDMIFSFWVNGLQEGTGLLQRYGCEDKDDIFNRSAYCSPAVDALGELVSNAANYDEMSAAVRAIDRIMRYDYFVVPVWTRSSNWVAYYDMYEYPENLPEFGLGHLDYWWFNQEKADALQAAGAFQ</sequence>
<dbReference type="GO" id="GO:0042884">
    <property type="term" value="P:microcin transport"/>
    <property type="evidence" value="ECO:0007669"/>
    <property type="project" value="TreeGrafter"/>
</dbReference>
<dbReference type="PIRSF" id="PIRSF002741">
    <property type="entry name" value="MppA"/>
    <property type="match status" value="1"/>
</dbReference>
<evidence type="ECO:0000256" key="2">
    <source>
        <dbReference type="ARBA" id="ARBA00005695"/>
    </source>
</evidence>
<dbReference type="InterPro" id="IPR039424">
    <property type="entry name" value="SBP_5"/>
</dbReference>
<dbReference type="GO" id="GO:0030288">
    <property type="term" value="C:outer membrane-bounded periplasmic space"/>
    <property type="evidence" value="ECO:0007669"/>
    <property type="project" value="TreeGrafter"/>
</dbReference>
<evidence type="ECO:0000256" key="3">
    <source>
        <dbReference type="ARBA" id="ARBA00022729"/>
    </source>
</evidence>
<protein>
    <submittedName>
        <fullName evidence="6">Extracellular solute-binding protein</fullName>
    </submittedName>
</protein>
<evidence type="ECO:0000256" key="1">
    <source>
        <dbReference type="ARBA" id="ARBA00004418"/>
    </source>
</evidence>
<reference evidence="7" key="1">
    <citation type="submission" date="2024-04" db="EMBL/GenBank/DDBJ databases">
        <title>Phylogenomic analyses of a clade within the roseobacter group suggest taxonomic reassignments of species of the genera Aestuariivita, Citreicella, Loktanella, Nautella, Pelagibaca, Ruegeria, Thalassobius, Thiobacimonas and Tropicibacter, and the proposal o.</title>
        <authorList>
            <person name="Jeon C.O."/>
        </authorList>
    </citation>
    <scope>NUCLEOTIDE SEQUENCE [LARGE SCALE GENOMIC DNA]</scope>
    <source>
        <strain evidence="7">SS1-5</strain>
    </source>
</reference>
<keyword evidence="4" id="KW-0812">Transmembrane</keyword>
<dbReference type="KEGG" id="yrh:AABB31_09825"/>
<accession>A0AAN0NLP2</accession>
<evidence type="ECO:0000259" key="5">
    <source>
        <dbReference type="Pfam" id="PF00496"/>
    </source>
</evidence>
<keyword evidence="3" id="KW-0732">Signal</keyword>
<dbReference type="PANTHER" id="PTHR30290:SF64">
    <property type="entry name" value="ABC TRANSPORTER PERIPLASMIC BINDING PROTEIN"/>
    <property type="match status" value="1"/>
</dbReference>
<feature type="transmembrane region" description="Helical" evidence="4">
    <location>
        <begin position="21"/>
        <end position="43"/>
    </location>
</feature>
<proteinExistence type="inferred from homology"/>
<name>A0AAN0NLP2_9RHOB</name>
<organism evidence="6 7">
    <name type="scientific">Yoonia rhodophyticola</name>
    <dbReference type="NCBI Taxonomy" id="3137370"/>
    <lineage>
        <taxon>Bacteria</taxon>
        <taxon>Pseudomonadati</taxon>
        <taxon>Pseudomonadota</taxon>
        <taxon>Alphaproteobacteria</taxon>
        <taxon>Rhodobacterales</taxon>
        <taxon>Paracoccaceae</taxon>
        <taxon>Yoonia</taxon>
    </lineage>
</organism>
<comment type="similarity">
    <text evidence="2">Belongs to the bacterial solute-binding protein 5 family.</text>
</comment>
<reference evidence="6 7" key="2">
    <citation type="submission" date="2024-08" db="EMBL/GenBank/DDBJ databases">
        <title>Phylogenomic analyses of a clade within the roseobacter group suggest taxonomic reassignments of species of the genera Aestuariivita, Citreicella, Loktanella, Nautella, Pelagibaca, Ruegeria, Thalassobius, Thiobacimonas and Tropicibacter, and the proposal o.</title>
        <authorList>
            <person name="Jeon C.O."/>
        </authorList>
    </citation>
    <scope>NUCLEOTIDE SEQUENCE [LARGE SCALE GENOMIC DNA]</scope>
    <source>
        <strain evidence="6 7">SS1-5</strain>
    </source>
</reference>
<dbReference type="EMBL" id="CP151767">
    <property type="protein sequence ID" value="WZU69120.1"/>
    <property type="molecule type" value="Genomic_DNA"/>
</dbReference>
<dbReference type="Gene3D" id="3.40.190.10">
    <property type="entry name" value="Periplasmic binding protein-like II"/>
    <property type="match status" value="1"/>
</dbReference>
<evidence type="ECO:0000256" key="4">
    <source>
        <dbReference type="SAM" id="Phobius"/>
    </source>
</evidence>
<keyword evidence="4" id="KW-0472">Membrane</keyword>
<keyword evidence="4" id="KW-1133">Transmembrane helix</keyword>
<dbReference type="GO" id="GO:0015833">
    <property type="term" value="P:peptide transport"/>
    <property type="evidence" value="ECO:0007669"/>
    <property type="project" value="TreeGrafter"/>
</dbReference>
<dbReference type="PANTHER" id="PTHR30290">
    <property type="entry name" value="PERIPLASMIC BINDING COMPONENT OF ABC TRANSPORTER"/>
    <property type="match status" value="1"/>
</dbReference>
<evidence type="ECO:0000313" key="6">
    <source>
        <dbReference type="EMBL" id="WZU69120.1"/>
    </source>
</evidence>
<gene>
    <name evidence="6" type="ORF">AABB31_09825</name>
</gene>
<evidence type="ECO:0000313" key="7">
    <source>
        <dbReference type="Proteomes" id="UP001470809"/>
    </source>
</evidence>
<comment type="subcellular location">
    <subcellularLocation>
        <location evidence="1">Periplasm</location>
    </subcellularLocation>
</comment>
<dbReference type="InterPro" id="IPR030678">
    <property type="entry name" value="Peptide/Ni-bd"/>
</dbReference>
<feature type="domain" description="Solute-binding protein family 5" evidence="5">
    <location>
        <begin position="136"/>
        <end position="535"/>
    </location>
</feature>
<dbReference type="SUPFAM" id="SSF53850">
    <property type="entry name" value="Periplasmic binding protein-like II"/>
    <property type="match status" value="1"/>
</dbReference>
<dbReference type="AlphaFoldDB" id="A0AAN0NLP2"/>